<feature type="region of interest" description="Disordered" evidence="3">
    <location>
        <begin position="124"/>
        <end position="276"/>
    </location>
</feature>
<feature type="domain" description="BTB" evidence="4">
    <location>
        <begin position="38"/>
        <end position="103"/>
    </location>
</feature>
<dbReference type="PANTHER" id="PTHR23110:SF109">
    <property type="entry name" value="FI07618P-RELATED"/>
    <property type="match status" value="1"/>
</dbReference>
<keyword evidence="2" id="KW-0539">Nucleus</keyword>
<dbReference type="GO" id="GO:0006357">
    <property type="term" value="P:regulation of transcription by RNA polymerase II"/>
    <property type="evidence" value="ECO:0007669"/>
    <property type="project" value="TreeGrafter"/>
</dbReference>
<dbReference type="InterPro" id="IPR011333">
    <property type="entry name" value="SKP1/BTB/POZ_sf"/>
</dbReference>
<evidence type="ECO:0000313" key="5">
    <source>
        <dbReference type="EMBL" id="CDW29949.1"/>
    </source>
</evidence>
<dbReference type="Gene3D" id="3.30.710.10">
    <property type="entry name" value="Potassium Channel Kv1.1, Chain A"/>
    <property type="match status" value="1"/>
</dbReference>
<dbReference type="EMBL" id="HACA01012588">
    <property type="protein sequence ID" value="CDW29949.1"/>
    <property type="molecule type" value="Transcribed_RNA"/>
</dbReference>
<feature type="compositionally biased region" description="Polar residues" evidence="3">
    <location>
        <begin position="158"/>
        <end position="171"/>
    </location>
</feature>
<feature type="compositionally biased region" description="Low complexity" evidence="3">
    <location>
        <begin position="264"/>
        <end position="276"/>
    </location>
</feature>
<evidence type="ECO:0000259" key="4">
    <source>
        <dbReference type="PROSITE" id="PS50097"/>
    </source>
</evidence>
<dbReference type="InterPro" id="IPR000210">
    <property type="entry name" value="BTB/POZ_dom"/>
</dbReference>
<dbReference type="SMART" id="SM00225">
    <property type="entry name" value="BTB"/>
    <property type="match status" value="1"/>
</dbReference>
<evidence type="ECO:0000256" key="2">
    <source>
        <dbReference type="ARBA" id="ARBA00023242"/>
    </source>
</evidence>
<comment type="subcellular location">
    <subcellularLocation>
        <location evidence="1">Nucleus</location>
    </subcellularLocation>
</comment>
<reference evidence="5" key="1">
    <citation type="submission" date="2014-05" db="EMBL/GenBank/DDBJ databases">
        <authorList>
            <person name="Chronopoulou M."/>
        </authorList>
    </citation>
    <scope>NUCLEOTIDE SEQUENCE</scope>
    <source>
        <tissue evidence="5">Whole organism</tissue>
    </source>
</reference>
<protein>
    <recommendedName>
        <fullName evidence="4">BTB domain-containing protein</fullName>
    </recommendedName>
</protein>
<dbReference type="CDD" id="cd18315">
    <property type="entry name" value="BTB_POZ_BAB-like"/>
    <property type="match status" value="1"/>
</dbReference>
<sequence>MGSNSLNSIQQQYCLKWNNHQTNLLKVFNRLLGSEQFTDVLLAAEGRTLRGHKVVLSACSSYFEQLFSSFNEKNQIVILKDTKFDDLAAIIEFMYKGEISIIQEQLSSLLKTAENLKVKGLAEVSGDEKNSSPTSSSSSPSTNIGHNNKSSNPSSSSVVELTPNSASPRLNNNHHHNYSSCGSSNTSSGSSGNGSKVSSLNSEHHQHHQSYSQQCVPPPRHLESPRDSLSPPPHATAPAKKRGRPRLSELREQTKTYYKKRGSESTSSSSNNKSETLLNNKVESLIRSVEDGMAEEELIKTEQLSYINEDGAPTPGGPLTMERIQDLGVIKMNDYLMSGTRQQFWDEYFIKVVMQGVRNKEIDMKSAAEILGVSYGTLYGRYRETFGYLKHAWNVGGRPPKIPSGSPGSKDLGLMTMWTDPQNEDVLEQLKQGRISIKQAADMLGMEPSVLDFHLTGKTEKMYMDEEDELMEVQPDIILRQEDTD</sequence>
<dbReference type="AlphaFoldDB" id="A0A0K2TVD7"/>
<dbReference type="PROSITE" id="PS50097">
    <property type="entry name" value="BTB"/>
    <property type="match status" value="1"/>
</dbReference>
<feature type="non-terminal residue" evidence="5">
    <location>
        <position position="485"/>
    </location>
</feature>
<dbReference type="SUPFAM" id="SSF46689">
    <property type="entry name" value="Homeodomain-like"/>
    <property type="match status" value="1"/>
</dbReference>
<name>A0A0K2TVD7_LEPSM</name>
<dbReference type="GO" id="GO:0005634">
    <property type="term" value="C:nucleus"/>
    <property type="evidence" value="ECO:0007669"/>
    <property type="project" value="UniProtKB-SubCell"/>
</dbReference>
<dbReference type="InterPro" id="IPR051095">
    <property type="entry name" value="Dros_DevTransReg"/>
</dbReference>
<evidence type="ECO:0000256" key="1">
    <source>
        <dbReference type="ARBA" id="ARBA00004123"/>
    </source>
</evidence>
<accession>A0A0K2TVD7</accession>
<dbReference type="OrthoDB" id="6365358at2759"/>
<feature type="compositionally biased region" description="Low complexity" evidence="3">
    <location>
        <begin position="178"/>
        <end position="201"/>
    </location>
</feature>
<organism evidence="5">
    <name type="scientific">Lepeophtheirus salmonis</name>
    <name type="common">Salmon louse</name>
    <name type="synonym">Caligus salmonis</name>
    <dbReference type="NCBI Taxonomy" id="72036"/>
    <lineage>
        <taxon>Eukaryota</taxon>
        <taxon>Metazoa</taxon>
        <taxon>Ecdysozoa</taxon>
        <taxon>Arthropoda</taxon>
        <taxon>Crustacea</taxon>
        <taxon>Multicrustacea</taxon>
        <taxon>Hexanauplia</taxon>
        <taxon>Copepoda</taxon>
        <taxon>Siphonostomatoida</taxon>
        <taxon>Caligidae</taxon>
        <taxon>Lepeophtheirus</taxon>
    </lineage>
</organism>
<feature type="compositionally biased region" description="Low complexity" evidence="3">
    <location>
        <begin position="131"/>
        <end position="157"/>
    </location>
</feature>
<dbReference type="SUPFAM" id="SSF54695">
    <property type="entry name" value="POZ domain"/>
    <property type="match status" value="1"/>
</dbReference>
<dbReference type="PANTHER" id="PTHR23110">
    <property type="entry name" value="BTB DOMAIN TRANSCRIPTION FACTOR"/>
    <property type="match status" value="1"/>
</dbReference>
<dbReference type="InterPro" id="IPR009057">
    <property type="entry name" value="Homeodomain-like_sf"/>
</dbReference>
<dbReference type="Pfam" id="PF00651">
    <property type="entry name" value="BTB"/>
    <property type="match status" value="1"/>
</dbReference>
<proteinExistence type="predicted"/>
<evidence type="ECO:0000256" key="3">
    <source>
        <dbReference type="SAM" id="MobiDB-lite"/>
    </source>
</evidence>